<dbReference type="GO" id="GO:0006412">
    <property type="term" value="P:translation"/>
    <property type="evidence" value="ECO:0007669"/>
    <property type="project" value="InterPro"/>
</dbReference>
<dbReference type="GO" id="GO:0070181">
    <property type="term" value="F:small ribosomal subunit rRNA binding"/>
    <property type="evidence" value="ECO:0007669"/>
    <property type="project" value="TreeGrafter"/>
</dbReference>
<keyword evidence="4 7" id="KW-0689">Ribosomal protein</keyword>
<geneLocation type="plastid" evidence="8"/>
<dbReference type="SUPFAM" id="SSF46911">
    <property type="entry name" value="Ribosomal protein S18"/>
    <property type="match status" value="1"/>
</dbReference>
<name>A0A6M3RP59_9CHLO</name>
<comment type="similarity">
    <text evidence="1 7">Belongs to the bacterial ribosomal protein bS18 family.</text>
</comment>
<gene>
    <name evidence="8" type="primary">rps18</name>
</gene>
<organism evidence="8">
    <name type="scientific">Micractinium singularis</name>
    <dbReference type="NCBI Taxonomy" id="2607981"/>
    <lineage>
        <taxon>Eukaryota</taxon>
        <taxon>Viridiplantae</taxon>
        <taxon>Chlorophyta</taxon>
        <taxon>core chlorophytes</taxon>
        <taxon>Trebouxiophyceae</taxon>
        <taxon>Chlorellales</taxon>
        <taxon>Chlorellaceae</taxon>
        <taxon>Chlorella clade</taxon>
        <taxon>Micractinium</taxon>
    </lineage>
</organism>
<dbReference type="PROSITE" id="PS00057">
    <property type="entry name" value="RIBOSOMAL_S18"/>
    <property type="match status" value="1"/>
</dbReference>
<dbReference type="AlphaFoldDB" id="A0A6M3RP59"/>
<dbReference type="PANTHER" id="PTHR13479:SF40">
    <property type="entry name" value="SMALL RIBOSOMAL SUBUNIT PROTEIN BS18M"/>
    <property type="match status" value="1"/>
</dbReference>
<evidence type="ECO:0000256" key="5">
    <source>
        <dbReference type="ARBA" id="ARBA00023274"/>
    </source>
</evidence>
<reference evidence="8" key="1">
    <citation type="journal article" date="2020" name="Mitochondrial DNA Part B Resour">
        <title>Complete chloroplast genome of Micractinium singularis MM0003 (Chlorellaceae, Trebouxiophyceae).</title>
        <authorList>
            <person name="Jo S.-W."/>
            <person name="Kim K.M."/>
            <person name="Kang N.S."/>
            <person name="Lee J.A."/>
            <person name="Kim E.S."/>
            <person name="Yoon M."/>
            <person name="Hong J.W."/>
            <person name="Yoon H.-S."/>
        </authorList>
    </citation>
    <scope>NUCLEOTIDE SEQUENCE</scope>
    <source>
        <strain evidence="8">MM0003</strain>
    </source>
</reference>
<dbReference type="HAMAP" id="MF_00270">
    <property type="entry name" value="Ribosomal_bS18"/>
    <property type="match status" value="1"/>
</dbReference>
<dbReference type="GO" id="GO:1990904">
    <property type="term" value="C:ribonucleoprotein complex"/>
    <property type="evidence" value="ECO:0007669"/>
    <property type="project" value="UniProtKB-KW"/>
</dbReference>
<reference evidence="8" key="2">
    <citation type="submission" date="2020-01" db="EMBL/GenBank/DDBJ databases">
        <authorList>
            <person name="Hong J.-W."/>
        </authorList>
    </citation>
    <scope>NUCLEOTIDE SEQUENCE</scope>
    <source>
        <strain evidence="8">MM0003</strain>
    </source>
</reference>
<dbReference type="PRINTS" id="PR00974">
    <property type="entry name" value="RIBOSOMALS18"/>
</dbReference>
<keyword evidence="5 7" id="KW-0687">Ribonucleoprotein</keyword>
<accession>A0A6M3RP59</accession>
<dbReference type="EMBL" id="MN894287">
    <property type="protein sequence ID" value="QJD22230.1"/>
    <property type="molecule type" value="Genomic_DNA"/>
</dbReference>
<keyword evidence="8" id="KW-0934">Plastid</keyword>
<dbReference type="NCBIfam" id="TIGR00165">
    <property type="entry name" value="S18"/>
    <property type="match status" value="1"/>
</dbReference>
<evidence type="ECO:0000256" key="7">
    <source>
        <dbReference type="RuleBase" id="RU003910"/>
    </source>
</evidence>
<dbReference type="InterPro" id="IPR001648">
    <property type="entry name" value="Ribosomal_bS18"/>
</dbReference>
<evidence type="ECO:0000256" key="4">
    <source>
        <dbReference type="ARBA" id="ARBA00022980"/>
    </source>
</evidence>
<dbReference type="InterPro" id="IPR018275">
    <property type="entry name" value="Ribosomal_bS18_CS"/>
</dbReference>
<dbReference type="GO" id="GO:0003735">
    <property type="term" value="F:structural constituent of ribosome"/>
    <property type="evidence" value="ECO:0007669"/>
    <property type="project" value="InterPro"/>
</dbReference>
<comment type="subunit">
    <text evidence="2">Part of the 30S ribosomal subunit.</text>
</comment>
<dbReference type="GO" id="GO:0005840">
    <property type="term" value="C:ribosome"/>
    <property type="evidence" value="ECO:0007669"/>
    <property type="project" value="UniProtKB-KW"/>
</dbReference>
<dbReference type="InterPro" id="IPR036870">
    <property type="entry name" value="Ribosomal_bS18_sf"/>
</dbReference>
<evidence type="ECO:0000256" key="1">
    <source>
        <dbReference type="ARBA" id="ARBA00005589"/>
    </source>
</evidence>
<sequence>MEVKNAMAGIQQKRRTLKSFKNRRKVIPVLIPKKGQVDSSTTTQPAPRYTIDYKNTKLLVKFISPQGKILSRRATGLTAKQQRVMANAIKRARMGGLLPFVNYEITGKPSF</sequence>
<keyword evidence="3" id="KW-0694">RNA-binding</keyword>
<proteinExistence type="inferred from homology"/>
<evidence type="ECO:0000313" key="8">
    <source>
        <dbReference type="EMBL" id="QJD22230.1"/>
    </source>
</evidence>
<dbReference type="Gene3D" id="4.10.640.10">
    <property type="entry name" value="Ribosomal protein S18"/>
    <property type="match status" value="1"/>
</dbReference>
<dbReference type="PANTHER" id="PTHR13479">
    <property type="entry name" value="30S RIBOSOMAL PROTEIN S18"/>
    <property type="match status" value="1"/>
</dbReference>
<dbReference type="Pfam" id="PF01084">
    <property type="entry name" value="Ribosomal_S18"/>
    <property type="match status" value="1"/>
</dbReference>
<evidence type="ECO:0000256" key="6">
    <source>
        <dbReference type="ARBA" id="ARBA00035266"/>
    </source>
</evidence>
<evidence type="ECO:0000256" key="3">
    <source>
        <dbReference type="ARBA" id="ARBA00022884"/>
    </source>
</evidence>
<evidence type="ECO:0000256" key="2">
    <source>
        <dbReference type="ARBA" id="ARBA00011458"/>
    </source>
</evidence>
<protein>
    <recommendedName>
        <fullName evidence="6">Small ribosomal subunit protein bS18c</fullName>
    </recommendedName>
</protein>